<dbReference type="PANTHER" id="PTHR45663">
    <property type="entry name" value="GEO12009P1"/>
    <property type="match status" value="1"/>
</dbReference>
<dbReference type="Proteomes" id="UP000231092">
    <property type="component" value="Unassembled WGS sequence"/>
</dbReference>
<keyword evidence="5" id="KW-1015">Disulfide bond</keyword>
<evidence type="ECO:0000256" key="4">
    <source>
        <dbReference type="ARBA" id="ARBA00022982"/>
    </source>
</evidence>
<sequence length="110" mass="12369">MLVVDKDTFGSEVLEAEGVVFVDFFGDGCEPCKALLPHVEKFAEEYSDKIKFTKLNTTKARRLAISQKILGLPVMAIYRNGEKVEELVKDDATPDRIEEMIKKYALTSPV</sequence>
<evidence type="ECO:0000256" key="2">
    <source>
        <dbReference type="ARBA" id="ARBA00020570"/>
    </source>
</evidence>
<comment type="caution">
    <text evidence="8">The sequence shown here is derived from an EMBL/GenBank/DDBJ whole genome shotgun (WGS) entry which is preliminary data.</text>
</comment>
<evidence type="ECO:0000313" key="8">
    <source>
        <dbReference type="EMBL" id="PJJ30401.1"/>
    </source>
</evidence>
<dbReference type="SUPFAM" id="SSF52833">
    <property type="entry name" value="Thioredoxin-like"/>
    <property type="match status" value="1"/>
</dbReference>
<dbReference type="CDD" id="cd02947">
    <property type="entry name" value="TRX_family"/>
    <property type="match status" value="1"/>
</dbReference>
<organism evidence="8 9">
    <name type="scientific">[Clostridium] celerecrescens 18A</name>
    <dbReference type="NCBI Taxonomy" id="1286362"/>
    <lineage>
        <taxon>Bacteria</taxon>
        <taxon>Bacillati</taxon>
        <taxon>Bacillota</taxon>
        <taxon>Clostridia</taxon>
        <taxon>Lachnospirales</taxon>
        <taxon>Lachnospiraceae</taxon>
        <taxon>Lacrimispora</taxon>
    </lineage>
</organism>
<dbReference type="AlphaFoldDB" id="A0A2M8ZAD2"/>
<evidence type="ECO:0000313" key="9">
    <source>
        <dbReference type="Proteomes" id="UP000231092"/>
    </source>
</evidence>
<gene>
    <name evidence="8" type="ORF">H171_4005</name>
</gene>
<name>A0A2M8ZAD2_9FIRM</name>
<keyword evidence="6" id="KW-0676">Redox-active center</keyword>
<protein>
    <recommendedName>
        <fullName evidence="2">Thioredoxin</fullName>
    </recommendedName>
</protein>
<dbReference type="GO" id="GO:0005737">
    <property type="term" value="C:cytoplasm"/>
    <property type="evidence" value="ECO:0007669"/>
    <property type="project" value="TreeGrafter"/>
</dbReference>
<evidence type="ECO:0000256" key="6">
    <source>
        <dbReference type="ARBA" id="ARBA00023284"/>
    </source>
</evidence>
<dbReference type="NCBIfam" id="NF047697">
    <property type="entry name" value="ThioredTrxAClost"/>
    <property type="match status" value="1"/>
</dbReference>
<dbReference type="Pfam" id="PF00085">
    <property type="entry name" value="Thioredoxin"/>
    <property type="match status" value="1"/>
</dbReference>
<comment type="similarity">
    <text evidence="1">Belongs to the thioredoxin family.</text>
</comment>
<accession>A0A2M8ZAD2</accession>
<dbReference type="InterPro" id="IPR036249">
    <property type="entry name" value="Thioredoxin-like_sf"/>
</dbReference>
<keyword evidence="4" id="KW-0249">Electron transport</keyword>
<feature type="domain" description="Thioredoxin" evidence="7">
    <location>
        <begin position="1"/>
        <end position="106"/>
    </location>
</feature>
<dbReference type="InterPro" id="IPR017937">
    <property type="entry name" value="Thioredoxin_CS"/>
</dbReference>
<proteinExistence type="inferred from homology"/>
<dbReference type="PROSITE" id="PS00194">
    <property type="entry name" value="THIOREDOXIN_1"/>
    <property type="match status" value="1"/>
</dbReference>
<dbReference type="InterPro" id="IPR013766">
    <property type="entry name" value="Thioredoxin_domain"/>
</dbReference>
<dbReference type="EMBL" id="PGET01000001">
    <property type="protein sequence ID" value="PJJ30401.1"/>
    <property type="molecule type" value="Genomic_DNA"/>
</dbReference>
<dbReference type="PANTHER" id="PTHR45663:SF11">
    <property type="entry name" value="GEO12009P1"/>
    <property type="match status" value="1"/>
</dbReference>
<evidence type="ECO:0000256" key="3">
    <source>
        <dbReference type="ARBA" id="ARBA00022448"/>
    </source>
</evidence>
<dbReference type="PROSITE" id="PS51352">
    <property type="entry name" value="THIOREDOXIN_2"/>
    <property type="match status" value="1"/>
</dbReference>
<dbReference type="GO" id="GO:0015035">
    <property type="term" value="F:protein-disulfide reductase activity"/>
    <property type="evidence" value="ECO:0007669"/>
    <property type="project" value="TreeGrafter"/>
</dbReference>
<reference evidence="8 9" key="1">
    <citation type="submission" date="2017-11" db="EMBL/GenBank/DDBJ databases">
        <title>Understudied soil microbes with underappreciated capabilities: Untangling the Clostridium saccharolyticum group.</title>
        <authorList>
            <person name="Leschine S."/>
        </authorList>
    </citation>
    <scope>NUCLEOTIDE SEQUENCE [LARGE SCALE GENOMIC DNA]</scope>
    <source>
        <strain evidence="8 9">18A</strain>
    </source>
</reference>
<dbReference type="OrthoDB" id="9790390at2"/>
<keyword evidence="3" id="KW-0813">Transport</keyword>
<dbReference type="Gene3D" id="3.40.30.10">
    <property type="entry name" value="Glutaredoxin"/>
    <property type="match status" value="1"/>
</dbReference>
<dbReference type="RefSeq" id="WP_100306658.1">
    <property type="nucleotide sequence ID" value="NZ_PGET01000001.1"/>
</dbReference>
<evidence type="ECO:0000259" key="7">
    <source>
        <dbReference type="PROSITE" id="PS51352"/>
    </source>
</evidence>
<evidence type="ECO:0000256" key="1">
    <source>
        <dbReference type="ARBA" id="ARBA00008987"/>
    </source>
</evidence>
<evidence type="ECO:0000256" key="5">
    <source>
        <dbReference type="ARBA" id="ARBA00023157"/>
    </source>
</evidence>